<dbReference type="Gene3D" id="3.40.50.360">
    <property type="match status" value="1"/>
</dbReference>
<comment type="caution">
    <text evidence="1">The sequence shown here is derived from an EMBL/GenBank/DDBJ whole genome shotgun (WGS) entry which is preliminary data.</text>
</comment>
<proteinExistence type="predicted"/>
<dbReference type="EMBL" id="VSSQ01030923">
    <property type="protein sequence ID" value="MPM81619.1"/>
    <property type="molecule type" value="Genomic_DNA"/>
</dbReference>
<dbReference type="InterPro" id="IPR029039">
    <property type="entry name" value="Flavoprotein-like_sf"/>
</dbReference>
<organism evidence="1">
    <name type="scientific">bioreactor metagenome</name>
    <dbReference type="NCBI Taxonomy" id="1076179"/>
    <lineage>
        <taxon>unclassified sequences</taxon>
        <taxon>metagenomes</taxon>
        <taxon>ecological metagenomes</taxon>
    </lineage>
</organism>
<accession>A0A645CXI9</accession>
<reference evidence="1" key="1">
    <citation type="submission" date="2019-08" db="EMBL/GenBank/DDBJ databases">
        <authorList>
            <person name="Kucharzyk K."/>
            <person name="Murdoch R.W."/>
            <person name="Higgins S."/>
            <person name="Loffler F."/>
        </authorList>
    </citation>
    <scope>NUCLEOTIDE SEQUENCE</scope>
</reference>
<dbReference type="AlphaFoldDB" id="A0A645CXI9"/>
<evidence type="ECO:0000313" key="1">
    <source>
        <dbReference type="EMBL" id="MPM81619.1"/>
    </source>
</evidence>
<gene>
    <name evidence="1" type="ORF">SDC9_128675</name>
</gene>
<sequence>MRENDLQNKKIAIFACCSGGTADKYFAQVKEETKVSEVMATAKFIDPLKNVGEELDRAINEFCEKLEAV</sequence>
<name>A0A645CXI9_9ZZZZ</name>
<protein>
    <recommendedName>
        <fullName evidence="2">Flavodoxin-like domain-containing protein</fullName>
    </recommendedName>
</protein>
<evidence type="ECO:0008006" key="2">
    <source>
        <dbReference type="Google" id="ProtNLM"/>
    </source>
</evidence>